<feature type="compositionally biased region" description="Polar residues" evidence="3">
    <location>
        <begin position="244"/>
        <end position="253"/>
    </location>
</feature>
<dbReference type="NCBIfam" id="TIGR00231">
    <property type="entry name" value="small_GTP"/>
    <property type="match status" value="1"/>
</dbReference>
<dbReference type="InterPro" id="IPR027417">
    <property type="entry name" value="P-loop_NTPase"/>
</dbReference>
<feature type="compositionally biased region" description="Low complexity" evidence="3">
    <location>
        <begin position="220"/>
        <end position="235"/>
    </location>
</feature>
<accession>A0A1X2IKU4</accession>
<keyword evidence="1" id="KW-0547">Nucleotide-binding</keyword>
<reference evidence="4 5" key="1">
    <citation type="submission" date="2016-07" db="EMBL/GenBank/DDBJ databases">
        <title>Pervasive Adenine N6-methylation of Active Genes in Fungi.</title>
        <authorList>
            <consortium name="DOE Joint Genome Institute"/>
            <person name="Mondo S.J."/>
            <person name="Dannebaum R.O."/>
            <person name="Kuo R.C."/>
            <person name="Labutti K."/>
            <person name="Haridas S."/>
            <person name="Kuo A."/>
            <person name="Salamov A."/>
            <person name="Ahrendt S.R."/>
            <person name="Lipzen A."/>
            <person name="Sullivan W."/>
            <person name="Andreopoulos W.B."/>
            <person name="Clum A."/>
            <person name="Lindquist E."/>
            <person name="Daum C."/>
            <person name="Ramamoorthy G.K."/>
            <person name="Gryganskyi A."/>
            <person name="Culley D."/>
            <person name="Magnuson J.K."/>
            <person name="James T.Y."/>
            <person name="O'Malley M.A."/>
            <person name="Stajich J.E."/>
            <person name="Spatafora J.W."/>
            <person name="Visel A."/>
            <person name="Grigoriev I.V."/>
        </authorList>
    </citation>
    <scope>NUCLEOTIDE SEQUENCE [LARGE SCALE GENOMIC DNA]</scope>
    <source>
        <strain evidence="4 5">NRRL 1336</strain>
    </source>
</reference>
<dbReference type="SMART" id="SM00174">
    <property type="entry name" value="RHO"/>
    <property type="match status" value="1"/>
</dbReference>
<feature type="region of interest" description="Disordered" evidence="3">
    <location>
        <begin position="213"/>
        <end position="268"/>
    </location>
</feature>
<dbReference type="Gene3D" id="3.40.50.300">
    <property type="entry name" value="P-loop containing nucleotide triphosphate hydrolases"/>
    <property type="match status" value="1"/>
</dbReference>
<protein>
    <submittedName>
        <fullName evidence="4">Ras family-domain-containing protein</fullName>
    </submittedName>
</protein>
<keyword evidence="2" id="KW-0342">GTP-binding</keyword>
<dbReference type="PROSITE" id="PS51421">
    <property type="entry name" value="RAS"/>
    <property type="match status" value="1"/>
</dbReference>
<organism evidence="4 5">
    <name type="scientific">Absidia repens</name>
    <dbReference type="NCBI Taxonomy" id="90262"/>
    <lineage>
        <taxon>Eukaryota</taxon>
        <taxon>Fungi</taxon>
        <taxon>Fungi incertae sedis</taxon>
        <taxon>Mucoromycota</taxon>
        <taxon>Mucoromycotina</taxon>
        <taxon>Mucoromycetes</taxon>
        <taxon>Mucorales</taxon>
        <taxon>Cunninghamellaceae</taxon>
        <taxon>Absidia</taxon>
    </lineage>
</organism>
<dbReference type="FunFam" id="3.40.50.300:FF:000808">
    <property type="entry name" value="Small GTP-binding protein, putative"/>
    <property type="match status" value="1"/>
</dbReference>
<dbReference type="Pfam" id="PF00071">
    <property type="entry name" value="Ras"/>
    <property type="match status" value="1"/>
</dbReference>
<dbReference type="OrthoDB" id="63533at2759"/>
<evidence type="ECO:0000256" key="1">
    <source>
        <dbReference type="ARBA" id="ARBA00022741"/>
    </source>
</evidence>
<dbReference type="Proteomes" id="UP000193560">
    <property type="component" value="Unassembled WGS sequence"/>
</dbReference>
<evidence type="ECO:0000313" key="5">
    <source>
        <dbReference type="Proteomes" id="UP000193560"/>
    </source>
</evidence>
<evidence type="ECO:0000256" key="3">
    <source>
        <dbReference type="SAM" id="MobiDB-lite"/>
    </source>
</evidence>
<dbReference type="PRINTS" id="PR00449">
    <property type="entry name" value="RASTRNSFRMNG"/>
</dbReference>
<evidence type="ECO:0000313" key="4">
    <source>
        <dbReference type="EMBL" id="ORZ18191.1"/>
    </source>
</evidence>
<keyword evidence="5" id="KW-1185">Reference proteome</keyword>
<dbReference type="PROSITE" id="PS51420">
    <property type="entry name" value="RHO"/>
    <property type="match status" value="1"/>
</dbReference>
<dbReference type="AlphaFoldDB" id="A0A1X2IKU4"/>
<dbReference type="EMBL" id="MCGE01000009">
    <property type="protein sequence ID" value="ORZ18191.1"/>
    <property type="molecule type" value="Genomic_DNA"/>
</dbReference>
<dbReference type="InterPro" id="IPR050227">
    <property type="entry name" value="Rab"/>
</dbReference>
<proteinExistence type="predicted"/>
<evidence type="ECO:0000256" key="2">
    <source>
        <dbReference type="ARBA" id="ARBA00023134"/>
    </source>
</evidence>
<gene>
    <name evidence="4" type="ORF">BCR42DRAFT_450695</name>
</gene>
<dbReference type="SMART" id="SM00173">
    <property type="entry name" value="RAS"/>
    <property type="match status" value="1"/>
</dbReference>
<dbReference type="SMART" id="SM00176">
    <property type="entry name" value="RAN"/>
    <property type="match status" value="1"/>
</dbReference>
<dbReference type="InterPro" id="IPR005225">
    <property type="entry name" value="Small_GTP-bd"/>
</dbReference>
<sequence length="268" mass="30442">MPTLNDEIRPITERILSPQHQLKLVLLGESAVGKTSFLRRFVNADFAEKWEPTVGAGFLTKTFQLYDKMIKMNCWDTAGQDRFHSLAPMYYRGAQTAIVMYDVTKQATFGRAKIWIRELQRQAPPHIVIALVGNKIDLCDSNIPDLHNSNDHDHFGFAEHEEHQDRQVTKEEASQYAAESGLLFFETSARLNFNVEKVFTEIAQHVPVEYLSPIRRDSENNTSTPPSSNSTTPTNLENDDQNSNRRNINLSNGQDDDAIKLNEPGCMC</sequence>
<dbReference type="GO" id="GO:0005525">
    <property type="term" value="F:GTP binding"/>
    <property type="evidence" value="ECO:0007669"/>
    <property type="project" value="UniProtKB-KW"/>
</dbReference>
<dbReference type="SUPFAM" id="SSF52540">
    <property type="entry name" value="P-loop containing nucleoside triphosphate hydrolases"/>
    <property type="match status" value="1"/>
</dbReference>
<comment type="caution">
    <text evidence="4">The sequence shown here is derived from an EMBL/GenBank/DDBJ whole genome shotgun (WGS) entry which is preliminary data.</text>
</comment>
<dbReference type="CDD" id="cd01860">
    <property type="entry name" value="Rab5_related"/>
    <property type="match status" value="1"/>
</dbReference>
<dbReference type="PROSITE" id="PS51419">
    <property type="entry name" value="RAB"/>
    <property type="match status" value="1"/>
</dbReference>
<dbReference type="InterPro" id="IPR001806">
    <property type="entry name" value="Small_GTPase"/>
</dbReference>
<dbReference type="SMART" id="SM00175">
    <property type="entry name" value="RAB"/>
    <property type="match status" value="1"/>
</dbReference>
<dbReference type="GO" id="GO:0003924">
    <property type="term" value="F:GTPase activity"/>
    <property type="evidence" value="ECO:0007669"/>
    <property type="project" value="InterPro"/>
</dbReference>
<dbReference type="PANTHER" id="PTHR47977">
    <property type="entry name" value="RAS-RELATED PROTEIN RAB"/>
    <property type="match status" value="1"/>
</dbReference>
<name>A0A1X2IKU4_9FUNG</name>
<dbReference type="STRING" id="90262.A0A1X2IKU4"/>